<gene>
    <name evidence="2" type="ORF">Sradi_1346700</name>
</gene>
<dbReference type="PANTHER" id="PTHR33240">
    <property type="entry name" value="OS08G0508500 PROTEIN"/>
    <property type="match status" value="1"/>
</dbReference>
<sequence length="295" mass="33953">MNTLKENEWKVQVAKDDDQNKGREGNDKAKPDVEKDSAPRYKRFHEYTSLKITRARTLMNIEEGTAVAHKDQAKSYQKKLQVILKFHKDNGHDTENCFQLKDEINRLIRQSYLKKFIAKQENKKHEEYSPRRRRSRSPSGEYASGITFDDRDLADILFLHNNHVIITVDVANFAVQKVLVDSGSSADTMLKNVVERMDLPMKELKPFNTPLMGLGGRSIAPAGVLSLPTIMVRDKEKKKVANLNIKPEIKKKKVERIEPVEHKLIDLVPAEKERTTKIGSQLPKNMELPLLEFLR</sequence>
<dbReference type="CDD" id="cd00303">
    <property type="entry name" value="retropepsin_like"/>
    <property type="match status" value="1"/>
</dbReference>
<name>A0AAW2URC4_SESRA</name>
<evidence type="ECO:0000313" key="2">
    <source>
        <dbReference type="EMBL" id="KAL0419332.1"/>
    </source>
</evidence>
<accession>A0AAW2URC4</accession>
<feature type="region of interest" description="Disordered" evidence="1">
    <location>
        <begin position="123"/>
        <end position="143"/>
    </location>
</feature>
<protein>
    <submittedName>
        <fullName evidence="2">Uncharacterized protein</fullName>
    </submittedName>
</protein>
<reference evidence="2" key="2">
    <citation type="journal article" date="2024" name="Plant">
        <title>Genomic evolution and insights into agronomic trait innovations of Sesamum species.</title>
        <authorList>
            <person name="Miao H."/>
            <person name="Wang L."/>
            <person name="Qu L."/>
            <person name="Liu H."/>
            <person name="Sun Y."/>
            <person name="Le M."/>
            <person name="Wang Q."/>
            <person name="Wei S."/>
            <person name="Zheng Y."/>
            <person name="Lin W."/>
            <person name="Duan Y."/>
            <person name="Cao H."/>
            <person name="Xiong S."/>
            <person name="Wang X."/>
            <person name="Wei L."/>
            <person name="Li C."/>
            <person name="Ma Q."/>
            <person name="Ju M."/>
            <person name="Zhao R."/>
            <person name="Li G."/>
            <person name="Mu C."/>
            <person name="Tian Q."/>
            <person name="Mei H."/>
            <person name="Zhang T."/>
            <person name="Gao T."/>
            <person name="Zhang H."/>
        </authorList>
    </citation>
    <scope>NUCLEOTIDE SEQUENCE</scope>
    <source>
        <strain evidence="2">G02</strain>
    </source>
</reference>
<dbReference type="PANTHER" id="PTHR33240:SF15">
    <property type="entry name" value="GAG-PRO-LIKE PROTEIN"/>
    <property type="match status" value="1"/>
</dbReference>
<evidence type="ECO:0000256" key="1">
    <source>
        <dbReference type="SAM" id="MobiDB-lite"/>
    </source>
</evidence>
<feature type="region of interest" description="Disordered" evidence="1">
    <location>
        <begin position="1"/>
        <end position="39"/>
    </location>
</feature>
<dbReference type="EMBL" id="JACGWJ010000005">
    <property type="protein sequence ID" value="KAL0419332.1"/>
    <property type="molecule type" value="Genomic_DNA"/>
</dbReference>
<comment type="caution">
    <text evidence="2">The sequence shown here is derived from an EMBL/GenBank/DDBJ whole genome shotgun (WGS) entry which is preliminary data.</text>
</comment>
<organism evidence="2">
    <name type="scientific">Sesamum radiatum</name>
    <name type="common">Black benniseed</name>
    <dbReference type="NCBI Taxonomy" id="300843"/>
    <lineage>
        <taxon>Eukaryota</taxon>
        <taxon>Viridiplantae</taxon>
        <taxon>Streptophyta</taxon>
        <taxon>Embryophyta</taxon>
        <taxon>Tracheophyta</taxon>
        <taxon>Spermatophyta</taxon>
        <taxon>Magnoliopsida</taxon>
        <taxon>eudicotyledons</taxon>
        <taxon>Gunneridae</taxon>
        <taxon>Pentapetalae</taxon>
        <taxon>asterids</taxon>
        <taxon>lamiids</taxon>
        <taxon>Lamiales</taxon>
        <taxon>Pedaliaceae</taxon>
        <taxon>Sesamum</taxon>
    </lineage>
</organism>
<proteinExistence type="predicted"/>
<reference evidence="2" key="1">
    <citation type="submission" date="2020-06" db="EMBL/GenBank/DDBJ databases">
        <authorList>
            <person name="Li T."/>
            <person name="Hu X."/>
            <person name="Zhang T."/>
            <person name="Song X."/>
            <person name="Zhang H."/>
            <person name="Dai N."/>
            <person name="Sheng W."/>
            <person name="Hou X."/>
            <person name="Wei L."/>
        </authorList>
    </citation>
    <scope>NUCLEOTIDE SEQUENCE</scope>
    <source>
        <strain evidence="2">G02</strain>
        <tissue evidence="2">Leaf</tissue>
    </source>
</reference>
<dbReference type="AlphaFoldDB" id="A0AAW2URC4"/>